<evidence type="ECO:0000256" key="1">
    <source>
        <dbReference type="SAM" id="SignalP"/>
    </source>
</evidence>
<dbReference type="OrthoDB" id="8561853at2"/>
<evidence type="ECO:0000313" key="4">
    <source>
        <dbReference type="Proteomes" id="UP000225972"/>
    </source>
</evidence>
<evidence type="ECO:0000313" key="3">
    <source>
        <dbReference type="EMBL" id="SMX27374.1"/>
    </source>
</evidence>
<feature type="domain" description="Cupin type-2" evidence="2">
    <location>
        <begin position="57"/>
        <end position="126"/>
    </location>
</feature>
<dbReference type="Proteomes" id="UP000225972">
    <property type="component" value="Unassembled WGS sequence"/>
</dbReference>
<evidence type="ECO:0000259" key="2">
    <source>
        <dbReference type="Pfam" id="PF07883"/>
    </source>
</evidence>
<dbReference type="Pfam" id="PF07883">
    <property type="entry name" value="Cupin_2"/>
    <property type="match status" value="1"/>
</dbReference>
<dbReference type="SUPFAM" id="SSF51182">
    <property type="entry name" value="RmlC-like cupins"/>
    <property type="match status" value="1"/>
</dbReference>
<reference evidence="4" key="1">
    <citation type="submission" date="2017-05" db="EMBL/GenBank/DDBJ databases">
        <authorList>
            <person name="Rodrigo-Torres L."/>
            <person name="Arahal R. D."/>
            <person name="Lucena T."/>
        </authorList>
    </citation>
    <scope>NUCLEOTIDE SEQUENCE [LARGE SCALE GENOMIC DNA]</scope>
    <source>
        <strain evidence="4">CECT 8649</strain>
    </source>
</reference>
<dbReference type="AlphaFoldDB" id="A0A238JAY7"/>
<dbReference type="Gene3D" id="2.60.120.10">
    <property type="entry name" value="Jelly Rolls"/>
    <property type="match status" value="1"/>
</dbReference>
<accession>A0A238JAY7</accession>
<dbReference type="InterPro" id="IPR013096">
    <property type="entry name" value="Cupin_2"/>
</dbReference>
<dbReference type="RefSeq" id="WP_099243528.1">
    <property type="nucleotide sequence ID" value="NZ_FXXP01000001.1"/>
</dbReference>
<organism evidence="3 4">
    <name type="scientific">Pelagimonas phthalicica</name>
    <dbReference type="NCBI Taxonomy" id="1037362"/>
    <lineage>
        <taxon>Bacteria</taxon>
        <taxon>Pseudomonadati</taxon>
        <taxon>Pseudomonadota</taxon>
        <taxon>Alphaproteobacteria</taxon>
        <taxon>Rhodobacterales</taxon>
        <taxon>Roseobacteraceae</taxon>
        <taxon>Pelagimonas</taxon>
    </lineage>
</organism>
<keyword evidence="1" id="KW-0732">Signal</keyword>
<proteinExistence type="predicted"/>
<feature type="chain" id="PRO_5013144845" evidence="1">
    <location>
        <begin position="21"/>
        <end position="131"/>
    </location>
</feature>
<sequence length="131" mass="14078">MKHFLTATALILTTATSSLAHEAPTEHKGVSVFGRDALELGAQIPAMEGFQLRIRQVKLAPGGVVARHDHSTRPGAYFVIKGEGVIDVQGEVETPVPVGTAIMESQGVDHWVKNTGKEAHFFVLDIVPVDQ</sequence>
<protein>
    <submittedName>
        <fullName evidence="3">Cupin domain protein</fullName>
    </submittedName>
</protein>
<dbReference type="InterPro" id="IPR014710">
    <property type="entry name" value="RmlC-like_jellyroll"/>
</dbReference>
<dbReference type="InterPro" id="IPR011051">
    <property type="entry name" value="RmlC_Cupin_sf"/>
</dbReference>
<dbReference type="EMBL" id="FXXP01000001">
    <property type="protein sequence ID" value="SMX27374.1"/>
    <property type="molecule type" value="Genomic_DNA"/>
</dbReference>
<feature type="signal peptide" evidence="1">
    <location>
        <begin position="1"/>
        <end position="20"/>
    </location>
</feature>
<name>A0A238JAY7_9RHOB</name>
<gene>
    <name evidence="3" type="ORF">TRP8649_01479</name>
</gene>
<keyword evidence="4" id="KW-1185">Reference proteome</keyword>